<proteinExistence type="predicted"/>
<accession>A0A8K0TR85</accession>
<dbReference type="OrthoDB" id="3758478at2759"/>
<gene>
    <name evidence="1" type="ORF">B0T11DRAFT_14280</name>
</gene>
<sequence length="151" mass="16700">MASSTLRQRIETTTRSFLATFEDGSAEGDAAVINRDVTPDCKRYLLPASVPRAFNLPEDFSFDTNAFQGAFEKDLQVLKFKSNVIFNLVIDTEALRAAFTSLAVVEVTATGETYPVEQSWYLYFTDDGSKVNKVIEFCDKDALLKMAAASA</sequence>
<evidence type="ECO:0000313" key="1">
    <source>
        <dbReference type="EMBL" id="KAH7375867.1"/>
    </source>
</evidence>
<dbReference type="AlphaFoldDB" id="A0A8K0TR85"/>
<reference evidence="1" key="1">
    <citation type="journal article" date="2021" name="Nat. Commun.">
        <title>Genetic determinants of endophytism in the Arabidopsis root mycobiome.</title>
        <authorList>
            <person name="Mesny F."/>
            <person name="Miyauchi S."/>
            <person name="Thiergart T."/>
            <person name="Pickel B."/>
            <person name="Atanasova L."/>
            <person name="Karlsson M."/>
            <person name="Huettel B."/>
            <person name="Barry K.W."/>
            <person name="Haridas S."/>
            <person name="Chen C."/>
            <person name="Bauer D."/>
            <person name="Andreopoulos W."/>
            <person name="Pangilinan J."/>
            <person name="LaButti K."/>
            <person name="Riley R."/>
            <person name="Lipzen A."/>
            <person name="Clum A."/>
            <person name="Drula E."/>
            <person name="Henrissat B."/>
            <person name="Kohler A."/>
            <person name="Grigoriev I.V."/>
            <person name="Martin F.M."/>
            <person name="Hacquard S."/>
        </authorList>
    </citation>
    <scope>NUCLEOTIDE SEQUENCE</scope>
    <source>
        <strain evidence="1">MPI-CAGE-AT-0016</strain>
    </source>
</reference>
<organism evidence="1 2">
    <name type="scientific">Plectosphaerella cucumerina</name>
    <dbReference type="NCBI Taxonomy" id="40658"/>
    <lineage>
        <taxon>Eukaryota</taxon>
        <taxon>Fungi</taxon>
        <taxon>Dikarya</taxon>
        <taxon>Ascomycota</taxon>
        <taxon>Pezizomycotina</taxon>
        <taxon>Sordariomycetes</taxon>
        <taxon>Hypocreomycetidae</taxon>
        <taxon>Glomerellales</taxon>
        <taxon>Plectosphaerellaceae</taxon>
        <taxon>Plectosphaerella</taxon>
    </lineage>
</organism>
<keyword evidence="2" id="KW-1185">Reference proteome</keyword>
<protein>
    <submittedName>
        <fullName evidence="1">Uncharacterized protein</fullName>
    </submittedName>
</protein>
<dbReference type="Proteomes" id="UP000813385">
    <property type="component" value="Unassembled WGS sequence"/>
</dbReference>
<name>A0A8K0TR85_9PEZI</name>
<dbReference type="EMBL" id="JAGPXD010000001">
    <property type="protein sequence ID" value="KAH7375867.1"/>
    <property type="molecule type" value="Genomic_DNA"/>
</dbReference>
<evidence type="ECO:0000313" key="2">
    <source>
        <dbReference type="Proteomes" id="UP000813385"/>
    </source>
</evidence>
<comment type="caution">
    <text evidence="1">The sequence shown here is derived from an EMBL/GenBank/DDBJ whole genome shotgun (WGS) entry which is preliminary data.</text>
</comment>